<dbReference type="InterPro" id="IPR012347">
    <property type="entry name" value="Ferritin-like"/>
</dbReference>
<keyword evidence="3 6" id="KW-0479">Metal-binding</keyword>
<feature type="binding site" evidence="6">
    <location>
        <position position="17"/>
    </location>
    <ligand>
        <name>Fe cation</name>
        <dbReference type="ChEBI" id="CHEBI:24875"/>
        <label>1</label>
    </ligand>
</feature>
<organism evidence="9">
    <name type="scientific">Candidatus Caldatribacterium californiense</name>
    <dbReference type="NCBI Taxonomy" id="1454726"/>
    <lineage>
        <taxon>Bacteria</taxon>
        <taxon>Pseudomonadati</taxon>
        <taxon>Atribacterota</taxon>
        <taxon>Atribacteria</taxon>
        <taxon>Atribacterales</taxon>
        <taxon>Candidatus Caldatribacteriaceae</taxon>
        <taxon>Candidatus Caldatribacterium</taxon>
    </lineage>
</organism>
<keyword evidence="7" id="KW-0963">Cytoplasm</keyword>
<feature type="domain" description="Ferritin-like diiron" evidence="8">
    <location>
        <begin position="1"/>
        <end position="145"/>
    </location>
</feature>
<dbReference type="PROSITE" id="PS50905">
    <property type="entry name" value="FERRITIN_LIKE"/>
    <property type="match status" value="1"/>
</dbReference>
<dbReference type="GO" id="GO:0005829">
    <property type="term" value="C:cytosol"/>
    <property type="evidence" value="ECO:0007669"/>
    <property type="project" value="TreeGrafter"/>
</dbReference>
<feature type="binding site" evidence="6">
    <location>
        <position position="53"/>
    </location>
    <ligand>
        <name>Fe cation</name>
        <dbReference type="ChEBI" id="CHEBI:24875"/>
        <label>1</label>
    </ligand>
</feature>
<comment type="subcellular location">
    <subcellularLocation>
        <location evidence="7">Cytoplasm</location>
    </subcellularLocation>
</comment>
<evidence type="ECO:0000313" key="9">
    <source>
        <dbReference type="EMBL" id="HGI31470.1"/>
    </source>
</evidence>
<sequence length="162" mass="18726">MLSKRLEEAVNEQIKNEFYSAYLYLAMAAQCEAMNLKGFAHWLKVQAKEEVAHGMRLFDFVNDRGGRVVLRAIEQPPVEYPSLKAMFEAVLEHEKKVTGMIHKLYEMAREEKDYPLMTHLQWFVDEQVEEEKNASEILGYLKMAGEGPGLLVLDARMGERKD</sequence>
<dbReference type="InterPro" id="IPR009078">
    <property type="entry name" value="Ferritin-like_SF"/>
</dbReference>
<dbReference type="Gene3D" id="1.20.1260.10">
    <property type="match status" value="1"/>
</dbReference>
<comment type="similarity">
    <text evidence="1 7">Belongs to the ferritin family. Prokaryotic subfamily.</text>
</comment>
<keyword evidence="2 7" id="KW-0409">Iron storage</keyword>
<keyword evidence="5 6" id="KW-0408">Iron</keyword>
<dbReference type="Pfam" id="PF00210">
    <property type="entry name" value="Ferritin"/>
    <property type="match status" value="1"/>
</dbReference>
<evidence type="ECO:0000256" key="2">
    <source>
        <dbReference type="ARBA" id="ARBA00022434"/>
    </source>
</evidence>
<evidence type="ECO:0000256" key="4">
    <source>
        <dbReference type="ARBA" id="ARBA00023002"/>
    </source>
</evidence>
<evidence type="ECO:0000256" key="3">
    <source>
        <dbReference type="ARBA" id="ARBA00022723"/>
    </source>
</evidence>
<evidence type="ECO:0000259" key="8">
    <source>
        <dbReference type="PROSITE" id="PS50905"/>
    </source>
</evidence>
<dbReference type="EC" id="1.16.3.2" evidence="7"/>
<feature type="binding site" evidence="6">
    <location>
        <position position="50"/>
    </location>
    <ligand>
        <name>Fe cation</name>
        <dbReference type="ChEBI" id="CHEBI:24875"/>
        <label>1</label>
    </ligand>
</feature>
<dbReference type="GO" id="GO:0006826">
    <property type="term" value="P:iron ion transport"/>
    <property type="evidence" value="ECO:0007669"/>
    <property type="project" value="InterPro"/>
</dbReference>
<protein>
    <recommendedName>
        <fullName evidence="7">Ferritin</fullName>
        <ecNumber evidence="7">1.16.3.2</ecNumber>
    </recommendedName>
</protein>
<dbReference type="InterPro" id="IPR041719">
    <property type="entry name" value="Ferritin_prok"/>
</dbReference>
<name>A0A7V4DFD4_9BACT</name>
<comment type="caution">
    <text evidence="9">The sequence shown here is derived from an EMBL/GenBank/DDBJ whole genome shotgun (WGS) entry which is preliminary data.</text>
</comment>
<gene>
    <name evidence="9" type="ORF">ENV30_09250</name>
</gene>
<dbReference type="PANTHER" id="PTHR11431">
    <property type="entry name" value="FERRITIN"/>
    <property type="match status" value="1"/>
</dbReference>
<dbReference type="InterPro" id="IPR001519">
    <property type="entry name" value="Ferritin"/>
</dbReference>
<dbReference type="SUPFAM" id="SSF47240">
    <property type="entry name" value="Ferritin-like"/>
    <property type="match status" value="1"/>
</dbReference>
<evidence type="ECO:0000256" key="6">
    <source>
        <dbReference type="PIRSR" id="PIRSR601519-1"/>
    </source>
</evidence>
<feature type="binding site" evidence="6">
    <location>
        <position position="94"/>
    </location>
    <ligand>
        <name>Fe cation</name>
        <dbReference type="ChEBI" id="CHEBI:24875"/>
        <label>1</label>
    </ligand>
</feature>
<comment type="function">
    <text evidence="7">Iron-storage protein.</text>
</comment>
<dbReference type="GO" id="GO:0008198">
    <property type="term" value="F:ferrous iron binding"/>
    <property type="evidence" value="ECO:0007669"/>
    <property type="project" value="TreeGrafter"/>
</dbReference>
<dbReference type="EMBL" id="DTFV01000130">
    <property type="protein sequence ID" value="HGI31470.1"/>
    <property type="molecule type" value="Genomic_DNA"/>
</dbReference>
<evidence type="ECO:0000256" key="1">
    <source>
        <dbReference type="ARBA" id="ARBA00006950"/>
    </source>
</evidence>
<evidence type="ECO:0000256" key="5">
    <source>
        <dbReference type="ARBA" id="ARBA00023004"/>
    </source>
</evidence>
<dbReference type="AlphaFoldDB" id="A0A7V4DFD4"/>
<dbReference type="InterPro" id="IPR009040">
    <property type="entry name" value="Ferritin-like_diiron"/>
</dbReference>
<dbReference type="GO" id="GO:0042802">
    <property type="term" value="F:identical protein binding"/>
    <property type="evidence" value="ECO:0007669"/>
    <property type="project" value="UniProtKB-ARBA"/>
</dbReference>
<keyword evidence="4" id="KW-0560">Oxidoreductase</keyword>
<dbReference type="CDD" id="cd01055">
    <property type="entry name" value="Nonheme_Ferritin"/>
    <property type="match status" value="1"/>
</dbReference>
<feature type="binding site" evidence="6">
    <location>
        <position position="127"/>
    </location>
    <ligand>
        <name>Fe cation</name>
        <dbReference type="ChEBI" id="CHEBI:24875"/>
        <label>1</label>
    </ligand>
</feature>
<accession>A0A7V4DFD4</accession>
<proteinExistence type="inferred from homology"/>
<dbReference type="GO" id="GO:0006879">
    <property type="term" value="P:intracellular iron ion homeostasis"/>
    <property type="evidence" value="ECO:0007669"/>
    <property type="project" value="UniProtKB-KW"/>
</dbReference>
<comment type="catalytic activity">
    <reaction evidence="7">
        <text>4 Fe(2+) + O2 + 6 H2O = 4 iron(III) oxide-hydroxide + 12 H(+)</text>
        <dbReference type="Rhea" id="RHEA:11972"/>
        <dbReference type="ChEBI" id="CHEBI:15377"/>
        <dbReference type="ChEBI" id="CHEBI:15378"/>
        <dbReference type="ChEBI" id="CHEBI:15379"/>
        <dbReference type="ChEBI" id="CHEBI:29033"/>
        <dbReference type="ChEBI" id="CHEBI:78619"/>
        <dbReference type="EC" id="1.16.3.2"/>
    </reaction>
</comment>
<dbReference type="GO" id="GO:0008199">
    <property type="term" value="F:ferric iron binding"/>
    <property type="evidence" value="ECO:0007669"/>
    <property type="project" value="InterPro"/>
</dbReference>
<dbReference type="InterPro" id="IPR008331">
    <property type="entry name" value="Ferritin_DPS_dom"/>
</dbReference>
<evidence type="ECO:0000256" key="7">
    <source>
        <dbReference type="RuleBase" id="RU361145"/>
    </source>
</evidence>
<dbReference type="GO" id="GO:0004322">
    <property type="term" value="F:ferroxidase activity"/>
    <property type="evidence" value="ECO:0007669"/>
    <property type="project" value="TreeGrafter"/>
</dbReference>
<reference evidence="9" key="1">
    <citation type="journal article" date="2020" name="mSystems">
        <title>Genome- and Community-Level Interaction Insights into Carbon Utilization and Element Cycling Functions of Hydrothermarchaeota in Hydrothermal Sediment.</title>
        <authorList>
            <person name="Zhou Z."/>
            <person name="Liu Y."/>
            <person name="Xu W."/>
            <person name="Pan J."/>
            <person name="Luo Z.H."/>
            <person name="Li M."/>
        </authorList>
    </citation>
    <scope>NUCLEOTIDE SEQUENCE [LARGE SCALE GENOMIC DNA]</scope>
    <source>
        <strain evidence="9">SpSt-747</strain>
    </source>
</reference>
<dbReference type="FunFam" id="1.20.1260.10:FF:000001">
    <property type="entry name" value="Non-heme ferritin"/>
    <property type="match status" value="1"/>
</dbReference>
<dbReference type="PANTHER" id="PTHR11431:SF127">
    <property type="entry name" value="BACTERIAL NON-HEME FERRITIN"/>
    <property type="match status" value="1"/>
</dbReference>